<name>A0A8D9FGJ1_9HEMI</name>
<comment type="similarity">
    <text evidence="1">Belongs to the GAMAD family.</text>
</comment>
<evidence type="ECO:0000256" key="1">
    <source>
        <dbReference type="ARBA" id="ARBA00007191"/>
    </source>
</evidence>
<organism evidence="3">
    <name type="scientific">Cacopsylla melanoneura</name>
    <dbReference type="NCBI Taxonomy" id="428564"/>
    <lineage>
        <taxon>Eukaryota</taxon>
        <taxon>Metazoa</taxon>
        <taxon>Ecdysozoa</taxon>
        <taxon>Arthropoda</taxon>
        <taxon>Hexapoda</taxon>
        <taxon>Insecta</taxon>
        <taxon>Pterygota</taxon>
        <taxon>Neoptera</taxon>
        <taxon>Paraneoptera</taxon>
        <taxon>Hemiptera</taxon>
        <taxon>Sternorrhyncha</taxon>
        <taxon>Psylloidea</taxon>
        <taxon>Psyllidae</taxon>
        <taxon>Psyllinae</taxon>
        <taxon>Cacopsylla</taxon>
    </lineage>
</organism>
<accession>A0A8D9FGJ1</accession>
<dbReference type="EMBL" id="HBUF01665044">
    <property type="protein sequence ID" value="CAG6789446.1"/>
    <property type="molecule type" value="Transcribed_RNA"/>
</dbReference>
<protein>
    <submittedName>
        <fullName evidence="3">Dynein light chain roadblock-type 2</fullName>
    </submittedName>
</protein>
<sequence>MSLQKTNPSSLKVLRKEADAICQRFASFKNVIGTIVIDSEGLPFRSTFVKHEAFIYAEMGHQIASRALSGIEKINPEESVEMVKIITGSQEVPKINLNLHVLQH</sequence>
<dbReference type="Pfam" id="PF03259">
    <property type="entry name" value="Robl_LC7"/>
    <property type="match status" value="1"/>
</dbReference>
<reference evidence="3" key="1">
    <citation type="submission" date="2021-05" db="EMBL/GenBank/DDBJ databases">
        <authorList>
            <person name="Alioto T."/>
            <person name="Alioto T."/>
            <person name="Gomez Garrido J."/>
        </authorList>
    </citation>
    <scope>NUCLEOTIDE SEQUENCE</scope>
</reference>
<evidence type="ECO:0000259" key="2">
    <source>
        <dbReference type="Pfam" id="PF03259"/>
    </source>
</evidence>
<dbReference type="AlphaFoldDB" id="A0A8D9FGJ1"/>
<feature type="domain" description="Roadblock/LAMTOR2" evidence="2">
    <location>
        <begin position="19"/>
        <end position="83"/>
    </location>
</feature>
<dbReference type="InterPro" id="IPR004942">
    <property type="entry name" value="Roadblock/LAMTOR2_dom"/>
</dbReference>
<proteinExistence type="inferred from homology"/>
<dbReference type="Gene3D" id="3.30.450.30">
    <property type="entry name" value="Dynein light chain 2a, cytoplasmic"/>
    <property type="match status" value="1"/>
</dbReference>
<dbReference type="PANTHER" id="PTHR10779">
    <property type="entry name" value="DYNEIN LIGHT CHAIN ROADBLOCK"/>
    <property type="match status" value="1"/>
</dbReference>
<dbReference type="SUPFAM" id="SSF103196">
    <property type="entry name" value="Roadblock/LC7 domain"/>
    <property type="match status" value="1"/>
</dbReference>
<evidence type="ECO:0000313" key="3">
    <source>
        <dbReference type="EMBL" id="CAG6789446.1"/>
    </source>
</evidence>